<dbReference type="Pfam" id="PF04325">
    <property type="entry name" value="DUF465"/>
    <property type="match status" value="1"/>
</dbReference>
<dbReference type="InterPro" id="IPR007420">
    <property type="entry name" value="DUF465"/>
</dbReference>
<dbReference type="InterPro" id="IPR038444">
    <property type="entry name" value="DUF465_sf"/>
</dbReference>
<accession>A0ABY4X089</accession>
<gene>
    <name evidence="1" type="ORF">K6Q96_23445</name>
</gene>
<sequence length="80" mass="9319">MLGEVHSLVHEFPEFKDLIGELSNQDAAFAEDNKKYNALDKEIRSLELRDSPIDDEEMHKLKHDRAVLKDSLYHRLQQAS</sequence>
<name>A0ABY4X089_9GAMM</name>
<reference evidence="1" key="1">
    <citation type="submission" date="2021-08" db="EMBL/GenBank/DDBJ databases">
        <authorList>
            <person name="Sakaguchi M."/>
            <person name="Kikuchi T."/>
            <person name="Urbanczyk H."/>
        </authorList>
    </citation>
    <scope>NUCLEOTIDE SEQUENCE</scope>
    <source>
        <strain evidence="1">020920N</strain>
    </source>
</reference>
<proteinExistence type="predicted"/>
<organism evidence="1 2">
    <name type="scientific">Grimontia kaedaensis</name>
    <dbReference type="NCBI Taxonomy" id="2872157"/>
    <lineage>
        <taxon>Bacteria</taxon>
        <taxon>Pseudomonadati</taxon>
        <taxon>Pseudomonadota</taxon>
        <taxon>Gammaproteobacteria</taxon>
        <taxon>Vibrionales</taxon>
        <taxon>Vibrionaceae</taxon>
        <taxon>Grimontia</taxon>
    </lineage>
</organism>
<protein>
    <submittedName>
        <fullName evidence="1">YdcH family protein</fullName>
    </submittedName>
</protein>
<dbReference type="EMBL" id="CP082276">
    <property type="protein sequence ID" value="USH04674.1"/>
    <property type="molecule type" value="Genomic_DNA"/>
</dbReference>
<evidence type="ECO:0000313" key="1">
    <source>
        <dbReference type="EMBL" id="USH04674.1"/>
    </source>
</evidence>
<keyword evidence="2" id="KW-1185">Reference proteome</keyword>
<dbReference type="Proteomes" id="UP001056255">
    <property type="component" value="Chromosome II"/>
</dbReference>
<dbReference type="RefSeq" id="WP_251880713.1">
    <property type="nucleotide sequence ID" value="NZ_CP082276.1"/>
</dbReference>
<evidence type="ECO:0000313" key="2">
    <source>
        <dbReference type="Proteomes" id="UP001056255"/>
    </source>
</evidence>
<dbReference type="Gene3D" id="6.10.280.50">
    <property type="match status" value="1"/>
</dbReference>